<keyword evidence="2" id="KW-1185">Reference proteome</keyword>
<dbReference type="EMBL" id="JBBNAE010000001">
    <property type="protein sequence ID" value="KAK9152735.1"/>
    <property type="molecule type" value="Genomic_DNA"/>
</dbReference>
<name>A0AAP0KIJ9_9MAGN</name>
<organism evidence="1 2">
    <name type="scientific">Stephania japonica</name>
    <dbReference type="NCBI Taxonomy" id="461633"/>
    <lineage>
        <taxon>Eukaryota</taxon>
        <taxon>Viridiplantae</taxon>
        <taxon>Streptophyta</taxon>
        <taxon>Embryophyta</taxon>
        <taxon>Tracheophyta</taxon>
        <taxon>Spermatophyta</taxon>
        <taxon>Magnoliopsida</taxon>
        <taxon>Ranunculales</taxon>
        <taxon>Menispermaceae</taxon>
        <taxon>Menispermoideae</taxon>
        <taxon>Cissampelideae</taxon>
        <taxon>Stephania</taxon>
    </lineage>
</organism>
<evidence type="ECO:0000313" key="2">
    <source>
        <dbReference type="Proteomes" id="UP001417504"/>
    </source>
</evidence>
<dbReference type="Proteomes" id="UP001417504">
    <property type="component" value="Unassembled WGS sequence"/>
</dbReference>
<dbReference type="AlphaFoldDB" id="A0AAP0KIJ9"/>
<comment type="caution">
    <text evidence="1">The sequence shown here is derived from an EMBL/GenBank/DDBJ whole genome shotgun (WGS) entry which is preliminary data.</text>
</comment>
<reference evidence="1 2" key="1">
    <citation type="submission" date="2024-01" db="EMBL/GenBank/DDBJ databases">
        <title>Genome assemblies of Stephania.</title>
        <authorList>
            <person name="Yang L."/>
        </authorList>
    </citation>
    <scope>NUCLEOTIDE SEQUENCE [LARGE SCALE GENOMIC DNA]</scope>
    <source>
        <strain evidence="1">QJT</strain>
        <tissue evidence="1">Leaf</tissue>
    </source>
</reference>
<accession>A0AAP0KIJ9</accession>
<proteinExistence type="predicted"/>
<sequence>MGSGVPSALDAVSGAVENKFPRRYLKCDILRACCSRRHGALGSTASLAMSTPEHEFVVFRNLGSCESDYSLYLSGLNNLDEPWL</sequence>
<gene>
    <name evidence="1" type="ORF">Sjap_000215</name>
</gene>
<protein>
    <submittedName>
        <fullName evidence="1">Uncharacterized protein</fullName>
    </submittedName>
</protein>
<evidence type="ECO:0000313" key="1">
    <source>
        <dbReference type="EMBL" id="KAK9152735.1"/>
    </source>
</evidence>